<dbReference type="InterPro" id="IPR011006">
    <property type="entry name" value="CheY-like_superfamily"/>
</dbReference>
<keyword evidence="4" id="KW-1185">Reference proteome</keyword>
<keyword evidence="1" id="KW-0597">Phosphoprotein</keyword>
<dbReference type="PROSITE" id="PS50110">
    <property type="entry name" value="RESPONSE_REGULATORY"/>
    <property type="match status" value="1"/>
</dbReference>
<dbReference type="SUPFAM" id="SSF52172">
    <property type="entry name" value="CheY-like"/>
    <property type="match status" value="1"/>
</dbReference>
<evidence type="ECO:0000313" key="3">
    <source>
        <dbReference type="EMBL" id="MDO9709075.1"/>
    </source>
</evidence>
<organism evidence="3 4">
    <name type="scientific">Paracraurococcus lichenis</name>
    <dbReference type="NCBI Taxonomy" id="3064888"/>
    <lineage>
        <taxon>Bacteria</taxon>
        <taxon>Pseudomonadati</taxon>
        <taxon>Pseudomonadota</taxon>
        <taxon>Alphaproteobacteria</taxon>
        <taxon>Acetobacterales</taxon>
        <taxon>Roseomonadaceae</taxon>
        <taxon>Paracraurococcus</taxon>
    </lineage>
</organism>
<evidence type="ECO:0000259" key="2">
    <source>
        <dbReference type="PROSITE" id="PS50110"/>
    </source>
</evidence>
<feature type="domain" description="Response regulatory" evidence="2">
    <location>
        <begin position="17"/>
        <end position="128"/>
    </location>
</feature>
<feature type="modified residue" description="4-aspartylphosphate" evidence="1">
    <location>
        <position position="69"/>
    </location>
</feature>
<name>A0ABT9DYU0_9PROT</name>
<dbReference type="Proteomes" id="UP001243009">
    <property type="component" value="Unassembled WGS sequence"/>
</dbReference>
<dbReference type="EMBL" id="JAUTWS010000009">
    <property type="protein sequence ID" value="MDO9709075.1"/>
    <property type="molecule type" value="Genomic_DNA"/>
</dbReference>
<accession>A0ABT9DYU0</accession>
<proteinExistence type="predicted"/>
<dbReference type="RefSeq" id="WP_305103939.1">
    <property type="nucleotide sequence ID" value="NZ_JAUTWS010000009.1"/>
</dbReference>
<protein>
    <submittedName>
        <fullName evidence="3">Response regulator</fullName>
    </submittedName>
</protein>
<dbReference type="InterPro" id="IPR001789">
    <property type="entry name" value="Sig_transdc_resp-reg_receiver"/>
</dbReference>
<evidence type="ECO:0000256" key="1">
    <source>
        <dbReference type="PROSITE-ProRule" id="PRU00169"/>
    </source>
</evidence>
<sequence length="141" mass="14768">MHGPLALPICNRLRGCRLLVVEDEALVAMLLEDELMEAGATVLGPDSEVETALRRIEATPGEIDLAVVDLNLKGREARPVILALVARGIPVIIATGYGAGRVPEAPDAPVLCKPFEGAKLVDLVCEVLRARGSAQQVAGAA</sequence>
<dbReference type="Gene3D" id="3.40.50.2300">
    <property type="match status" value="1"/>
</dbReference>
<evidence type="ECO:0000313" key="4">
    <source>
        <dbReference type="Proteomes" id="UP001243009"/>
    </source>
</evidence>
<gene>
    <name evidence="3" type="ORF">Q7A36_12035</name>
</gene>
<comment type="caution">
    <text evidence="3">The sequence shown here is derived from an EMBL/GenBank/DDBJ whole genome shotgun (WGS) entry which is preliminary data.</text>
</comment>
<reference evidence="3 4" key="1">
    <citation type="submission" date="2023-08" db="EMBL/GenBank/DDBJ databases">
        <title>The draft genome sequence of Paracraurococcus sp. LOR1-02.</title>
        <authorList>
            <person name="Kingkaew E."/>
            <person name="Tanasupawat S."/>
        </authorList>
    </citation>
    <scope>NUCLEOTIDE SEQUENCE [LARGE SCALE GENOMIC DNA]</scope>
    <source>
        <strain evidence="3 4">LOR1-02</strain>
    </source>
</reference>